<protein>
    <submittedName>
        <fullName evidence="7">Putative Radical SAM domain protein</fullName>
    </submittedName>
</protein>
<keyword evidence="2" id="KW-0949">S-adenosyl-L-methionine</keyword>
<evidence type="ECO:0000256" key="4">
    <source>
        <dbReference type="ARBA" id="ARBA00023004"/>
    </source>
</evidence>
<dbReference type="SFLD" id="SFLDS00029">
    <property type="entry name" value="Radical_SAM"/>
    <property type="match status" value="1"/>
</dbReference>
<dbReference type="Pfam" id="PF04055">
    <property type="entry name" value="Radical_SAM"/>
    <property type="match status" value="1"/>
</dbReference>
<keyword evidence="4" id="KW-0408">Iron</keyword>
<keyword evidence="8" id="KW-1185">Reference proteome</keyword>
<dbReference type="Pfam" id="PF23545">
    <property type="entry name" value="Zn_ribbon_HMPTM"/>
    <property type="match status" value="1"/>
</dbReference>
<dbReference type="STRING" id="1121448.DGI_0909"/>
<dbReference type="KEGG" id="dgg:DGI_0909"/>
<dbReference type="InterPro" id="IPR054698">
    <property type="entry name" value="rSAM_Se_TrsS"/>
</dbReference>
<dbReference type="AlphaFoldDB" id="T2G9E6"/>
<dbReference type="NCBIfam" id="NF045646">
    <property type="entry name" value="rSAM_Se_TrsS"/>
    <property type="match status" value="1"/>
</dbReference>
<dbReference type="Proteomes" id="UP000016587">
    <property type="component" value="Chromosome"/>
</dbReference>
<dbReference type="HOGENOM" id="CLU_023791_0_0_7"/>
<dbReference type="SFLD" id="SFLDG01067">
    <property type="entry name" value="SPASM/twitch_domain_containing"/>
    <property type="match status" value="1"/>
</dbReference>
<dbReference type="InterPro" id="IPR013785">
    <property type="entry name" value="Aldolase_TIM"/>
</dbReference>
<evidence type="ECO:0000256" key="1">
    <source>
        <dbReference type="ARBA" id="ARBA00001966"/>
    </source>
</evidence>
<evidence type="ECO:0000256" key="5">
    <source>
        <dbReference type="ARBA" id="ARBA00023014"/>
    </source>
</evidence>
<dbReference type="SFLD" id="SFLDG01100">
    <property type="entry name" value="methyltransferase_(Class_D)"/>
    <property type="match status" value="1"/>
</dbReference>
<dbReference type="CDD" id="cd01335">
    <property type="entry name" value="Radical_SAM"/>
    <property type="match status" value="1"/>
</dbReference>
<reference evidence="8" key="2">
    <citation type="submission" date="2013-07" db="EMBL/GenBank/DDBJ databases">
        <authorList>
            <person name="Morais-Silva F.O."/>
            <person name="Rezende A.M."/>
            <person name="Pimentel C."/>
            <person name="Resende D.M."/>
            <person name="Santos C.I."/>
            <person name="Clemente C."/>
            <person name="de Oliveira L.M."/>
            <person name="da Silva S.M."/>
            <person name="Costa D.A."/>
            <person name="Varela-Raposo A."/>
            <person name="Horacio E.C.A."/>
            <person name="Matos M."/>
            <person name="Flores O."/>
            <person name="Ruiz J.C."/>
            <person name="Rodrigues-Pousada C."/>
        </authorList>
    </citation>
    <scope>NUCLEOTIDE SEQUENCE [LARGE SCALE GENOMIC DNA]</scope>
    <source>
        <strain evidence="8">ATCC 19364 / DSM 1382 / NCIMB 9332 / VKM B-1759</strain>
    </source>
</reference>
<dbReference type="InterPro" id="IPR056488">
    <property type="entry name" value="Zn_ribbon_HMPTM"/>
</dbReference>
<dbReference type="PATRIC" id="fig|1121448.10.peg.908"/>
<dbReference type="RefSeq" id="WP_021759501.1">
    <property type="nucleotide sequence ID" value="NC_022444.1"/>
</dbReference>
<name>T2G9E6_MEGG1</name>
<reference evidence="7 8" key="1">
    <citation type="journal article" date="2013" name="J. Bacteriol.">
        <title>Roles of HynAB and Ech, the only two hydrogenases found in the model sulfate reducer Desulfovibrio gigas.</title>
        <authorList>
            <person name="Morais-Silva F.O."/>
            <person name="Santos C.I."/>
            <person name="Rodrigues R."/>
            <person name="Pereira I.A."/>
            <person name="Rodrigues-Pousada C."/>
        </authorList>
    </citation>
    <scope>NUCLEOTIDE SEQUENCE [LARGE SCALE GENOMIC DNA]</scope>
    <source>
        <strain evidence="8">ATCC 19364 / DSM 1382 / NCIMB 9332 / VKM B-1759</strain>
    </source>
</reference>
<evidence type="ECO:0000256" key="3">
    <source>
        <dbReference type="ARBA" id="ARBA00022723"/>
    </source>
</evidence>
<dbReference type="SUPFAM" id="SSF102114">
    <property type="entry name" value="Radical SAM enzymes"/>
    <property type="match status" value="1"/>
</dbReference>
<comment type="cofactor">
    <cofactor evidence="1">
        <name>[4Fe-4S] cluster</name>
        <dbReference type="ChEBI" id="CHEBI:49883"/>
    </cofactor>
</comment>
<dbReference type="InterPro" id="IPR007197">
    <property type="entry name" value="rSAM"/>
</dbReference>
<dbReference type="InterPro" id="IPR034474">
    <property type="entry name" value="Methyltransferase_Class_D"/>
</dbReference>
<dbReference type="Gene3D" id="3.20.20.70">
    <property type="entry name" value="Aldolase class I"/>
    <property type="match status" value="1"/>
</dbReference>
<evidence type="ECO:0000259" key="6">
    <source>
        <dbReference type="PROSITE" id="PS51918"/>
    </source>
</evidence>
<dbReference type="InterPro" id="IPR058240">
    <property type="entry name" value="rSAM_sf"/>
</dbReference>
<evidence type="ECO:0000313" key="8">
    <source>
        <dbReference type="Proteomes" id="UP000016587"/>
    </source>
</evidence>
<feature type="domain" description="Radical SAM core" evidence="6">
    <location>
        <begin position="82"/>
        <end position="301"/>
    </location>
</feature>
<dbReference type="eggNOG" id="COG1964">
    <property type="taxonomic scope" value="Bacteria"/>
</dbReference>
<dbReference type="PANTHER" id="PTHR43306">
    <property type="entry name" value="7,8-DIHYDRO-6-HYDROXYMETHYLPTERIN DIMETHYLTRANSFERASE"/>
    <property type="match status" value="1"/>
</dbReference>
<dbReference type="GO" id="GO:0046872">
    <property type="term" value="F:metal ion binding"/>
    <property type="evidence" value="ECO:0007669"/>
    <property type="project" value="UniProtKB-KW"/>
</dbReference>
<dbReference type="PANTHER" id="PTHR43306:SF1">
    <property type="entry name" value="7,8-DIHYDRO-6-HYDROXYMETHYLPTERIN DIMETHYLTRANSFERASE"/>
    <property type="match status" value="1"/>
</dbReference>
<evidence type="ECO:0000313" key="7">
    <source>
        <dbReference type="EMBL" id="AGW12799.1"/>
    </source>
</evidence>
<dbReference type="GO" id="GO:0003824">
    <property type="term" value="F:catalytic activity"/>
    <property type="evidence" value="ECO:0007669"/>
    <property type="project" value="InterPro"/>
</dbReference>
<dbReference type="OrthoDB" id="9782387at2"/>
<sequence>MPEAATRSLCPECLQVLPAVYVQEGAEVFLRKTCPEHGVFQTIVWRGEPAFAGWLRPKTPVPGHAEARPAALGCPRDCGLCANHRQHTCCAVVEITQRCDLGCPVCYAASGSDAPADPDLTRLGWLLDRLKAQSGDCVVQLSGGEPCVRDDLPAIVALCKAKGFSFVQINTNGLRLAREPDFARRLAEAGADTIYLQFDSLDDAPYVALRGRPLRDTKLRAVDAAAAARLGVVLVATVVLGVNDGHLGALLRFAVANGPAVRGLHLQPVSYFGRMLSIPEDAQRITLPELMRGLETQTAGLVHAADCIPPGCEHALCSFHASYIRRPDGSLRLVSTPEGCCGPASAAPAAEGARKAKDFTRRQWAFPEDTPEGAEAAGEMDRFLADARRRAFSLSAMAFQDAWTMDLERLQGCCIHVLSPDGRLIPFCSYNCTSRHGQTLHRGVKA</sequence>
<dbReference type="GO" id="GO:0051536">
    <property type="term" value="F:iron-sulfur cluster binding"/>
    <property type="evidence" value="ECO:0007669"/>
    <property type="project" value="UniProtKB-KW"/>
</dbReference>
<keyword evidence="5" id="KW-0411">Iron-sulfur</keyword>
<accession>T2G9E6</accession>
<dbReference type="PROSITE" id="PS51918">
    <property type="entry name" value="RADICAL_SAM"/>
    <property type="match status" value="1"/>
</dbReference>
<gene>
    <name evidence="7" type="ORF">DGI_0909</name>
</gene>
<evidence type="ECO:0000256" key="2">
    <source>
        <dbReference type="ARBA" id="ARBA00022691"/>
    </source>
</evidence>
<organism evidence="7 8">
    <name type="scientific">Megalodesulfovibrio gigas (strain ATCC 19364 / DSM 1382 / NCIMB 9332 / VKM B-1759)</name>
    <name type="common">Desulfovibrio gigas</name>
    <dbReference type="NCBI Taxonomy" id="1121448"/>
    <lineage>
        <taxon>Bacteria</taxon>
        <taxon>Pseudomonadati</taxon>
        <taxon>Thermodesulfobacteriota</taxon>
        <taxon>Desulfovibrionia</taxon>
        <taxon>Desulfovibrionales</taxon>
        <taxon>Desulfovibrionaceae</taxon>
        <taxon>Megalodesulfovibrio</taxon>
    </lineage>
</organism>
<keyword evidence="3" id="KW-0479">Metal-binding</keyword>
<proteinExistence type="predicted"/>
<dbReference type="EMBL" id="CP006585">
    <property type="protein sequence ID" value="AGW12799.1"/>
    <property type="molecule type" value="Genomic_DNA"/>
</dbReference>